<dbReference type="PROSITE" id="PS00445">
    <property type="entry name" value="FGGY_KINASES_2"/>
    <property type="match status" value="1"/>
</dbReference>
<evidence type="ECO:0000256" key="5">
    <source>
        <dbReference type="ARBA" id="ARBA00022777"/>
    </source>
</evidence>
<feature type="binding site" evidence="10">
    <location>
        <position position="245"/>
    </location>
    <ligand>
        <name>glycerol</name>
        <dbReference type="ChEBI" id="CHEBI:17754"/>
    </ligand>
</feature>
<evidence type="ECO:0000256" key="8">
    <source>
        <dbReference type="ARBA" id="ARBA00052101"/>
    </source>
</evidence>
<feature type="domain" description="Carbohydrate kinase FGGY C-terminal" evidence="13">
    <location>
        <begin position="261"/>
        <end position="450"/>
    </location>
</feature>
<dbReference type="InterPro" id="IPR018483">
    <property type="entry name" value="Carb_kinase_FGGY_CS"/>
</dbReference>
<evidence type="ECO:0000313" key="14">
    <source>
        <dbReference type="EMBL" id="MBJ8338051.1"/>
    </source>
</evidence>
<feature type="domain" description="Carbohydrate kinase FGGY N-terminal" evidence="12">
    <location>
        <begin position="5"/>
        <end position="252"/>
    </location>
</feature>
<dbReference type="EMBL" id="JAEMNV010000001">
    <property type="protein sequence ID" value="MBJ8338051.1"/>
    <property type="molecule type" value="Genomic_DNA"/>
</dbReference>
<feature type="binding site" evidence="10">
    <location>
        <position position="267"/>
    </location>
    <ligand>
        <name>ADP</name>
        <dbReference type="ChEBI" id="CHEBI:456216"/>
    </ligand>
</feature>
<dbReference type="GO" id="GO:0004370">
    <property type="term" value="F:glycerol kinase activity"/>
    <property type="evidence" value="ECO:0007669"/>
    <property type="project" value="UniProtKB-UniRule"/>
</dbReference>
<protein>
    <recommendedName>
        <fullName evidence="10">Glycerol kinase</fullName>
        <ecNumber evidence="10">2.7.1.30</ecNumber>
    </recommendedName>
    <alternativeName>
        <fullName evidence="10">ATP:glycerol 3-phosphotransferase</fullName>
    </alternativeName>
    <alternativeName>
        <fullName evidence="10">Glycerokinase</fullName>
        <shortName evidence="10">GK</shortName>
    </alternativeName>
</protein>
<feature type="binding site" evidence="10">
    <location>
        <position position="267"/>
    </location>
    <ligand>
        <name>ATP</name>
        <dbReference type="ChEBI" id="CHEBI:30616"/>
    </ligand>
</feature>
<keyword evidence="3 10" id="KW-0808">Transferase</keyword>
<dbReference type="FunFam" id="3.30.420.40:FF:000008">
    <property type="entry name" value="Glycerol kinase"/>
    <property type="match status" value="1"/>
</dbReference>
<dbReference type="PIRSF" id="PIRSF000538">
    <property type="entry name" value="GlpK"/>
    <property type="match status" value="1"/>
</dbReference>
<dbReference type="Gene3D" id="3.30.420.40">
    <property type="match status" value="2"/>
</dbReference>
<evidence type="ECO:0000256" key="11">
    <source>
        <dbReference type="RuleBase" id="RU003733"/>
    </source>
</evidence>
<evidence type="ECO:0000256" key="9">
    <source>
        <dbReference type="ARBA" id="ARBA00054633"/>
    </source>
</evidence>
<keyword evidence="4 10" id="KW-0547">Nucleotide-binding</keyword>
<dbReference type="Pfam" id="PF02782">
    <property type="entry name" value="FGGY_C"/>
    <property type="match status" value="1"/>
</dbReference>
<evidence type="ECO:0000256" key="2">
    <source>
        <dbReference type="ARBA" id="ARBA00009156"/>
    </source>
</evidence>
<evidence type="ECO:0000256" key="7">
    <source>
        <dbReference type="ARBA" id="ARBA00022840"/>
    </source>
</evidence>
<organism evidence="14 15">
    <name type="scientific">Antrihabitans stalagmiti</name>
    <dbReference type="NCBI Taxonomy" id="2799499"/>
    <lineage>
        <taxon>Bacteria</taxon>
        <taxon>Bacillati</taxon>
        <taxon>Actinomycetota</taxon>
        <taxon>Actinomycetes</taxon>
        <taxon>Mycobacteriales</taxon>
        <taxon>Nocardiaceae</taxon>
        <taxon>Antrihabitans</taxon>
    </lineage>
</organism>
<feature type="binding site" evidence="10">
    <location>
        <position position="412"/>
    </location>
    <ligand>
        <name>ATP</name>
        <dbReference type="ChEBI" id="CHEBI:30616"/>
    </ligand>
</feature>
<comment type="activity regulation">
    <text evidence="10">Inhibited by fructose 1,6-bisphosphate (FBP).</text>
</comment>
<feature type="binding site" evidence="10">
    <location>
        <position position="135"/>
    </location>
    <ligand>
        <name>glycerol</name>
        <dbReference type="ChEBI" id="CHEBI:17754"/>
    </ligand>
</feature>
<gene>
    <name evidence="10 14" type="primary">glpK</name>
    <name evidence="14" type="ORF">JGU71_04050</name>
</gene>
<feature type="binding site" evidence="10">
    <location>
        <position position="13"/>
    </location>
    <ligand>
        <name>ATP</name>
        <dbReference type="ChEBI" id="CHEBI:30616"/>
    </ligand>
</feature>
<comment type="function">
    <text evidence="9 10">Key enzyme in the regulation of glycerol uptake and metabolism. Catalyzes the phosphorylation of glycerol to yield sn-glycerol 3-phosphate.</text>
</comment>
<comment type="caution">
    <text evidence="10">Lacks conserved residue(s) required for the propagation of feature annotation.</text>
</comment>
<dbReference type="RefSeq" id="WP_199702447.1">
    <property type="nucleotide sequence ID" value="NZ_JAEMNV010000001.1"/>
</dbReference>
<feature type="binding site" evidence="10">
    <location>
        <position position="135"/>
    </location>
    <ligand>
        <name>sn-glycerol 3-phosphate</name>
        <dbReference type="ChEBI" id="CHEBI:57597"/>
    </ligand>
</feature>
<feature type="binding site" evidence="10">
    <location>
        <position position="83"/>
    </location>
    <ligand>
        <name>glycerol</name>
        <dbReference type="ChEBI" id="CHEBI:17754"/>
    </ligand>
</feature>
<evidence type="ECO:0000256" key="4">
    <source>
        <dbReference type="ARBA" id="ARBA00022741"/>
    </source>
</evidence>
<evidence type="ECO:0000259" key="13">
    <source>
        <dbReference type="Pfam" id="PF02782"/>
    </source>
</evidence>
<evidence type="ECO:0000256" key="6">
    <source>
        <dbReference type="ARBA" id="ARBA00022798"/>
    </source>
</evidence>
<dbReference type="GO" id="GO:0019563">
    <property type="term" value="P:glycerol catabolic process"/>
    <property type="evidence" value="ECO:0007669"/>
    <property type="project" value="UniProtKB-UniRule"/>
</dbReference>
<evidence type="ECO:0000256" key="3">
    <source>
        <dbReference type="ARBA" id="ARBA00022679"/>
    </source>
</evidence>
<dbReference type="PANTHER" id="PTHR10196">
    <property type="entry name" value="SUGAR KINASE"/>
    <property type="match status" value="1"/>
</dbReference>
<keyword evidence="15" id="KW-1185">Reference proteome</keyword>
<dbReference type="GO" id="GO:0005524">
    <property type="term" value="F:ATP binding"/>
    <property type="evidence" value="ECO:0007669"/>
    <property type="project" value="UniProtKB-UniRule"/>
</dbReference>
<dbReference type="InterPro" id="IPR043129">
    <property type="entry name" value="ATPase_NBD"/>
</dbReference>
<feature type="binding site" evidence="10">
    <location>
        <position position="17"/>
    </location>
    <ligand>
        <name>ADP</name>
        <dbReference type="ChEBI" id="CHEBI:456216"/>
    </ligand>
</feature>
<comment type="caution">
    <text evidence="14">The sequence shown here is derived from an EMBL/GenBank/DDBJ whole genome shotgun (WGS) entry which is preliminary data.</text>
</comment>
<feature type="binding site" evidence="10">
    <location>
        <position position="84"/>
    </location>
    <ligand>
        <name>sn-glycerol 3-phosphate</name>
        <dbReference type="ChEBI" id="CHEBI:57597"/>
    </ligand>
</feature>
<dbReference type="EC" id="2.7.1.30" evidence="10"/>
<feature type="binding site" evidence="10">
    <location>
        <position position="311"/>
    </location>
    <ligand>
        <name>ATP</name>
        <dbReference type="ChEBI" id="CHEBI:30616"/>
    </ligand>
</feature>
<feature type="binding site" evidence="10">
    <location>
        <position position="83"/>
    </location>
    <ligand>
        <name>sn-glycerol 3-phosphate</name>
        <dbReference type="ChEBI" id="CHEBI:57597"/>
    </ligand>
</feature>
<feature type="binding site" evidence="10">
    <location>
        <position position="245"/>
    </location>
    <ligand>
        <name>sn-glycerol 3-phosphate</name>
        <dbReference type="ChEBI" id="CHEBI:57597"/>
    </ligand>
</feature>
<dbReference type="Proteomes" id="UP000655868">
    <property type="component" value="Unassembled WGS sequence"/>
</dbReference>
<dbReference type="GO" id="GO:0006072">
    <property type="term" value="P:glycerol-3-phosphate metabolic process"/>
    <property type="evidence" value="ECO:0007669"/>
    <property type="project" value="InterPro"/>
</dbReference>
<feature type="binding site" evidence="10">
    <location>
        <position position="416"/>
    </location>
    <ligand>
        <name>ADP</name>
        <dbReference type="ChEBI" id="CHEBI:456216"/>
    </ligand>
</feature>
<sequence length="511" mass="55376">MTQRYVAALDQGTTSSRCMIFDRQGRMIAISQRAHEQFFPRPGWVEHDAEQIWQTVRAILPEAIADADIEPSQVVGIGLTNQRETTVLWDRHTGRPVHRAIVWQDTRTADIVNTIAAETDVADLTARTGLPLSTYFSGPRLRWLFENDPSLRPRAERGDILFGTIDTWLLWNLTGGVNGGVHATDATNASRTMLMNVATLDWDDELLATFDVPRKMLPRIRSTVARFGTTKDPVNGIAITAMIGDQQAALFGQTAFDAGAAKCTFGTGSFLLLNTGTKAVRSNNGLITTVAYAIEGEPPVYALEGSVAIAGALVDWCRTTLGLIRTSPEIETVARTVTDNGGCYIVPAFSGLLSPHWDNAAQGLVVGLTGYTSRGHIARAILEATAFQTCDVVGAMNSDAGLDVRSLAVDGGMTSNNLLMQTVSDLLDIPVLRPMMSETVALGAAYAAGLGAGYWPDKAVLRQNWQLAAEWRPTMSAERRATELGRWRRAIRLASEWGIPPSGESPTATFT</sequence>
<proteinExistence type="inferred from homology"/>
<evidence type="ECO:0000256" key="1">
    <source>
        <dbReference type="ARBA" id="ARBA00005190"/>
    </source>
</evidence>
<dbReference type="Pfam" id="PF00370">
    <property type="entry name" value="FGGY_N"/>
    <property type="match status" value="1"/>
</dbReference>
<dbReference type="GO" id="GO:0005829">
    <property type="term" value="C:cytosol"/>
    <property type="evidence" value="ECO:0007669"/>
    <property type="project" value="UniProtKB-ARBA"/>
</dbReference>
<dbReference type="CDD" id="cd07769">
    <property type="entry name" value="ASKHA_NBD_FGGY_GK"/>
    <property type="match status" value="1"/>
</dbReference>
<feature type="binding site" evidence="10">
    <location>
        <position position="246"/>
    </location>
    <ligand>
        <name>glycerol</name>
        <dbReference type="ChEBI" id="CHEBI:17754"/>
    </ligand>
</feature>
<evidence type="ECO:0000259" key="12">
    <source>
        <dbReference type="Pfam" id="PF00370"/>
    </source>
</evidence>
<dbReference type="HAMAP" id="MF_00186">
    <property type="entry name" value="Glycerol_kin"/>
    <property type="match status" value="1"/>
</dbReference>
<keyword evidence="5 10" id="KW-0418">Kinase</keyword>
<dbReference type="NCBIfam" id="NF000756">
    <property type="entry name" value="PRK00047.1"/>
    <property type="match status" value="1"/>
</dbReference>
<comment type="similarity">
    <text evidence="2 10 11">Belongs to the FGGY kinase family.</text>
</comment>
<feature type="binding site" evidence="10">
    <location>
        <position position="311"/>
    </location>
    <ligand>
        <name>ADP</name>
        <dbReference type="ChEBI" id="CHEBI:456216"/>
    </ligand>
</feature>
<feature type="binding site" evidence="10">
    <location>
        <position position="84"/>
    </location>
    <ligand>
        <name>glycerol</name>
        <dbReference type="ChEBI" id="CHEBI:17754"/>
    </ligand>
</feature>
<feature type="binding site" evidence="10">
    <location>
        <position position="412"/>
    </location>
    <ligand>
        <name>ADP</name>
        <dbReference type="ChEBI" id="CHEBI:456216"/>
    </ligand>
</feature>
<dbReference type="FunFam" id="3.30.420.40:FF:000007">
    <property type="entry name" value="Glycerol kinase"/>
    <property type="match status" value="1"/>
</dbReference>
<reference evidence="14" key="1">
    <citation type="submission" date="2020-12" db="EMBL/GenBank/DDBJ databases">
        <title>Antrihabitans popcorni sp. nov. and Antrihabitans auranticaus sp. nov., isolated from a larva cave.</title>
        <authorList>
            <person name="Lee S.D."/>
            <person name="Kim I.S."/>
        </authorList>
    </citation>
    <scope>NUCLEOTIDE SEQUENCE</scope>
    <source>
        <strain evidence="14">YC3-6</strain>
    </source>
</reference>
<dbReference type="SUPFAM" id="SSF53067">
    <property type="entry name" value="Actin-like ATPase domain"/>
    <property type="match status" value="2"/>
</dbReference>
<feature type="binding site" evidence="10">
    <location>
        <position position="14"/>
    </location>
    <ligand>
        <name>ATP</name>
        <dbReference type="ChEBI" id="CHEBI:30616"/>
    </ligand>
</feature>
<keyword evidence="7 10" id="KW-0067">ATP-binding</keyword>
<dbReference type="NCBIfam" id="TIGR01311">
    <property type="entry name" value="glycerol_kin"/>
    <property type="match status" value="1"/>
</dbReference>
<dbReference type="PANTHER" id="PTHR10196:SF69">
    <property type="entry name" value="GLYCEROL KINASE"/>
    <property type="match status" value="1"/>
</dbReference>
<dbReference type="InterPro" id="IPR005999">
    <property type="entry name" value="Glycerol_kin"/>
</dbReference>
<comment type="pathway">
    <text evidence="1 10">Polyol metabolism; glycerol degradation via glycerol kinase pathway; sn-glycerol 3-phosphate from glycerol: step 1/1.</text>
</comment>
<dbReference type="InterPro" id="IPR018484">
    <property type="entry name" value="FGGY_N"/>
</dbReference>
<feature type="binding site" evidence="10">
    <location>
        <position position="15"/>
    </location>
    <ligand>
        <name>ATP</name>
        <dbReference type="ChEBI" id="CHEBI:30616"/>
    </ligand>
</feature>
<evidence type="ECO:0000256" key="10">
    <source>
        <dbReference type="HAMAP-Rule" id="MF_00186"/>
    </source>
</evidence>
<accession>A0A934NMN3</accession>
<dbReference type="InterPro" id="IPR018485">
    <property type="entry name" value="FGGY_C"/>
</dbReference>
<feature type="binding site" evidence="10">
    <location>
        <position position="13"/>
    </location>
    <ligand>
        <name>sn-glycerol 3-phosphate</name>
        <dbReference type="ChEBI" id="CHEBI:57597"/>
    </ligand>
</feature>
<evidence type="ECO:0000313" key="15">
    <source>
        <dbReference type="Proteomes" id="UP000655868"/>
    </source>
</evidence>
<dbReference type="InterPro" id="IPR000577">
    <property type="entry name" value="Carb_kinase_FGGY"/>
</dbReference>
<dbReference type="AlphaFoldDB" id="A0A934NMN3"/>
<feature type="binding site" evidence="10">
    <location>
        <position position="13"/>
    </location>
    <ligand>
        <name>ADP</name>
        <dbReference type="ChEBI" id="CHEBI:456216"/>
    </ligand>
</feature>
<keyword evidence="6 10" id="KW-0319">Glycerol metabolism</keyword>
<name>A0A934NMN3_9NOCA</name>
<comment type="catalytic activity">
    <reaction evidence="8 10">
        <text>glycerol + ATP = sn-glycerol 3-phosphate + ADP + H(+)</text>
        <dbReference type="Rhea" id="RHEA:21644"/>
        <dbReference type="ChEBI" id="CHEBI:15378"/>
        <dbReference type="ChEBI" id="CHEBI:17754"/>
        <dbReference type="ChEBI" id="CHEBI:30616"/>
        <dbReference type="ChEBI" id="CHEBI:57597"/>
        <dbReference type="ChEBI" id="CHEBI:456216"/>
        <dbReference type="EC" id="2.7.1.30"/>
    </reaction>
</comment>